<proteinExistence type="predicted"/>
<evidence type="ECO:0000259" key="1">
    <source>
        <dbReference type="Pfam" id="PF18721"/>
    </source>
</evidence>
<name>A0A5C3NL86_9APHY</name>
<reference evidence="2 3" key="1">
    <citation type="journal article" date="2019" name="Nat. Ecol. Evol.">
        <title>Megaphylogeny resolves global patterns of mushroom evolution.</title>
        <authorList>
            <person name="Varga T."/>
            <person name="Krizsan K."/>
            <person name="Foldi C."/>
            <person name="Dima B."/>
            <person name="Sanchez-Garcia M."/>
            <person name="Sanchez-Ramirez S."/>
            <person name="Szollosi G.J."/>
            <person name="Szarkandi J.G."/>
            <person name="Papp V."/>
            <person name="Albert L."/>
            <person name="Andreopoulos W."/>
            <person name="Angelini C."/>
            <person name="Antonin V."/>
            <person name="Barry K.W."/>
            <person name="Bougher N.L."/>
            <person name="Buchanan P."/>
            <person name="Buyck B."/>
            <person name="Bense V."/>
            <person name="Catcheside P."/>
            <person name="Chovatia M."/>
            <person name="Cooper J."/>
            <person name="Damon W."/>
            <person name="Desjardin D."/>
            <person name="Finy P."/>
            <person name="Geml J."/>
            <person name="Haridas S."/>
            <person name="Hughes K."/>
            <person name="Justo A."/>
            <person name="Karasinski D."/>
            <person name="Kautmanova I."/>
            <person name="Kiss B."/>
            <person name="Kocsube S."/>
            <person name="Kotiranta H."/>
            <person name="LaButti K.M."/>
            <person name="Lechner B.E."/>
            <person name="Liimatainen K."/>
            <person name="Lipzen A."/>
            <person name="Lukacs Z."/>
            <person name="Mihaltcheva S."/>
            <person name="Morgado L.N."/>
            <person name="Niskanen T."/>
            <person name="Noordeloos M.E."/>
            <person name="Ohm R.A."/>
            <person name="Ortiz-Santana B."/>
            <person name="Ovrebo C."/>
            <person name="Racz N."/>
            <person name="Riley R."/>
            <person name="Savchenko A."/>
            <person name="Shiryaev A."/>
            <person name="Soop K."/>
            <person name="Spirin V."/>
            <person name="Szebenyi C."/>
            <person name="Tomsovsky M."/>
            <person name="Tulloss R.E."/>
            <person name="Uehling J."/>
            <person name="Grigoriev I.V."/>
            <person name="Vagvolgyi C."/>
            <person name="Papp T."/>
            <person name="Martin F.M."/>
            <person name="Miettinen O."/>
            <person name="Hibbett D.S."/>
            <person name="Nagy L.G."/>
        </authorList>
    </citation>
    <scope>NUCLEOTIDE SEQUENCE [LARGE SCALE GENOMIC DNA]</scope>
    <source>
        <strain evidence="2 3">HHB13444</strain>
    </source>
</reference>
<dbReference type="STRING" id="1314778.A0A5C3NL86"/>
<accession>A0A5C3NL86</accession>
<gene>
    <name evidence="2" type="ORF">K466DRAFT_508146</name>
</gene>
<dbReference type="EMBL" id="ML213202">
    <property type="protein sequence ID" value="TFK77752.1"/>
    <property type="molecule type" value="Genomic_DNA"/>
</dbReference>
<sequence>FVDAIVLDGIDMGRPCCGVRHCTVELLSTQDHFCPKHAAYGRCCVVTGCEREHGEGFRTCDDPVHRSTEEWWRLHGKGMFTLRKRLQRMHVSHPTDAISPDAPVDEVIEVEIFEGDSNPPGNRSMKTMFGRRRTHNEELGTRPCGMVLFRETFYGSETTPQVLDLLRKKFPMRGSQPRFGFYDSACGLYDHSRASGDTLYLEMGLPVDVFHWKCKHKKSTTTCSVHCNPYNYPELICIDGKTWYFNSSIAEQTNVWFGGYHAIIREMGSVMFDFFLDEMILQKNILTRQKLEAEGCLPGYRVYA</sequence>
<dbReference type="AlphaFoldDB" id="A0A5C3NL86"/>
<dbReference type="Proteomes" id="UP000308197">
    <property type="component" value="Unassembled WGS sequence"/>
</dbReference>
<dbReference type="Pfam" id="PF18721">
    <property type="entry name" value="CxC6"/>
    <property type="match status" value="1"/>
</dbReference>
<protein>
    <recommendedName>
        <fullName evidence="1">CxC6 like cysteine cluster associated with KDZ domain-containing protein</fullName>
    </recommendedName>
</protein>
<dbReference type="InParanoid" id="A0A5C3NL86"/>
<organism evidence="2 3">
    <name type="scientific">Polyporus arcularius HHB13444</name>
    <dbReference type="NCBI Taxonomy" id="1314778"/>
    <lineage>
        <taxon>Eukaryota</taxon>
        <taxon>Fungi</taxon>
        <taxon>Dikarya</taxon>
        <taxon>Basidiomycota</taxon>
        <taxon>Agaricomycotina</taxon>
        <taxon>Agaricomycetes</taxon>
        <taxon>Polyporales</taxon>
        <taxon>Polyporaceae</taxon>
        <taxon>Polyporus</taxon>
    </lineage>
</organism>
<evidence type="ECO:0000313" key="2">
    <source>
        <dbReference type="EMBL" id="TFK77752.1"/>
    </source>
</evidence>
<evidence type="ECO:0000313" key="3">
    <source>
        <dbReference type="Proteomes" id="UP000308197"/>
    </source>
</evidence>
<feature type="domain" description="CxC6 like cysteine cluster associated with KDZ" evidence="1">
    <location>
        <begin position="6"/>
        <end position="69"/>
    </location>
</feature>
<keyword evidence="3" id="KW-1185">Reference proteome</keyword>
<dbReference type="InterPro" id="IPR040898">
    <property type="entry name" value="CxC6"/>
</dbReference>
<feature type="non-terminal residue" evidence="2">
    <location>
        <position position="1"/>
    </location>
</feature>